<dbReference type="EC" id="3.2.1.51" evidence="2"/>
<evidence type="ECO:0000256" key="3">
    <source>
        <dbReference type="ARBA" id="ARBA00022729"/>
    </source>
</evidence>
<name>A0A5J4N7C3_9TREM</name>
<dbReference type="InterPro" id="IPR000933">
    <property type="entry name" value="Glyco_hydro_29"/>
</dbReference>
<dbReference type="Proteomes" id="UP000324629">
    <property type="component" value="Unassembled WGS sequence"/>
</dbReference>
<dbReference type="GO" id="GO:0005764">
    <property type="term" value="C:lysosome"/>
    <property type="evidence" value="ECO:0007669"/>
    <property type="project" value="TreeGrafter"/>
</dbReference>
<proteinExistence type="inferred from homology"/>
<protein>
    <recommendedName>
        <fullName evidence="2">alpha-L-fucosidase</fullName>
        <ecNumber evidence="2">3.2.1.51</ecNumber>
    </recommendedName>
</protein>
<evidence type="ECO:0000256" key="1">
    <source>
        <dbReference type="ARBA" id="ARBA00007951"/>
    </source>
</evidence>
<evidence type="ECO:0000313" key="7">
    <source>
        <dbReference type="EMBL" id="KAA3671451.1"/>
    </source>
</evidence>
<keyword evidence="3" id="KW-0732">Signal</keyword>
<dbReference type="InterPro" id="IPR057739">
    <property type="entry name" value="Glyco_hydro_29_N"/>
</dbReference>
<sequence>MTHPKDYINKKMLPELKDLVLRYQPEIVWSDGDAGPDSYWTSTEFLAWLYNESPELVYEVVSTVAFGGNILINVGPTAWGTISPIYEERLRQLGSWLRINGEAIYATTPWRVQNDSDHIWFTSKVHPMRFPLETLVNEDKATDRPSKTEDVPFYARLASPTTVYAIVTQWTNEPFVDESTRCSASVYLPSIRANLQRSEFYLLNGTQSTGIKLFFQPEPHGRPGVRVMLPDTPTNAVQIQWGCAIKMLNVA</sequence>
<dbReference type="SUPFAM" id="SSF51445">
    <property type="entry name" value="(Trans)glycosidases"/>
    <property type="match status" value="1"/>
</dbReference>
<feature type="domain" description="Glycoside hydrolase family 29 N-terminal" evidence="6">
    <location>
        <begin position="53"/>
        <end position="102"/>
    </location>
</feature>
<keyword evidence="5" id="KW-0326">Glycosidase</keyword>
<dbReference type="PANTHER" id="PTHR10030:SF37">
    <property type="entry name" value="ALPHA-L-FUCOSIDASE-RELATED"/>
    <property type="match status" value="1"/>
</dbReference>
<gene>
    <name evidence="7" type="ORF">DEA37_0007868</name>
</gene>
<dbReference type="GO" id="GO:0004560">
    <property type="term" value="F:alpha-L-fucosidase activity"/>
    <property type="evidence" value="ECO:0007669"/>
    <property type="project" value="UniProtKB-EC"/>
</dbReference>
<accession>A0A5J4N7C3</accession>
<evidence type="ECO:0000259" key="6">
    <source>
        <dbReference type="Pfam" id="PF01120"/>
    </source>
</evidence>
<evidence type="ECO:0000256" key="5">
    <source>
        <dbReference type="ARBA" id="ARBA00023295"/>
    </source>
</evidence>
<dbReference type="GO" id="GO:0006004">
    <property type="term" value="P:fucose metabolic process"/>
    <property type="evidence" value="ECO:0007669"/>
    <property type="project" value="TreeGrafter"/>
</dbReference>
<reference evidence="7 8" key="1">
    <citation type="journal article" date="2019" name="Gigascience">
        <title>Whole-genome sequence of the oriental lung fluke Paragonimus westermani.</title>
        <authorList>
            <person name="Oey H."/>
            <person name="Zakrzewski M."/>
            <person name="Narain K."/>
            <person name="Devi K.R."/>
            <person name="Agatsuma T."/>
            <person name="Nawaratna S."/>
            <person name="Gobert G.N."/>
            <person name="Jones M.K."/>
            <person name="Ragan M.A."/>
            <person name="McManus D.P."/>
            <person name="Krause L."/>
        </authorList>
    </citation>
    <scope>NUCLEOTIDE SEQUENCE [LARGE SCALE GENOMIC DNA]</scope>
    <source>
        <strain evidence="7 8">IND2009</strain>
    </source>
</reference>
<keyword evidence="8" id="KW-1185">Reference proteome</keyword>
<evidence type="ECO:0000313" key="8">
    <source>
        <dbReference type="Proteomes" id="UP000324629"/>
    </source>
</evidence>
<dbReference type="InterPro" id="IPR017853">
    <property type="entry name" value="GH"/>
</dbReference>
<keyword evidence="4" id="KW-0378">Hydrolase</keyword>
<dbReference type="Gene3D" id="3.20.20.80">
    <property type="entry name" value="Glycosidases"/>
    <property type="match status" value="2"/>
</dbReference>
<dbReference type="GO" id="GO:0016139">
    <property type="term" value="P:glycoside catabolic process"/>
    <property type="evidence" value="ECO:0007669"/>
    <property type="project" value="TreeGrafter"/>
</dbReference>
<dbReference type="SMART" id="SM00812">
    <property type="entry name" value="Alpha_L_fucos"/>
    <property type="match status" value="1"/>
</dbReference>
<dbReference type="PANTHER" id="PTHR10030">
    <property type="entry name" value="ALPHA-L-FUCOSIDASE"/>
    <property type="match status" value="1"/>
</dbReference>
<comment type="similarity">
    <text evidence="1">Belongs to the glycosyl hydrolase 29 family.</text>
</comment>
<dbReference type="EMBL" id="QNGE01006433">
    <property type="protein sequence ID" value="KAA3671451.1"/>
    <property type="molecule type" value="Genomic_DNA"/>
</dbReference>
<dbReference type="Pfam" id="PF01120">
    <property type="entry name" value="Alpha_L_fucos"/>
    <property type="match status" value="1"/>
</dbReference>
<comment type="caution">
    <text evidence="7">The sequence shown here is derived from an EMBL/GenBank/DDBJ whole genome shotgun (WGS) entry which is preliminary data.</text>
</comment>
<dbReference type="AlphaFoldDB" id="A0A5J4N7C3"/>
<evidence type="ECO:0000256" key="4">
    <source>
        <dbReference type="ARBA" id="ARBA00022801"/>
    </source>
</evidence>
<organism evidence="7 8">
    <name type="scientific">Paragonimus westermani</name>
    <dbReference type="NCBI Taxonomy" id="34504"/>
    <lineage>
        <taxon>Eukaryota</taxon>
        <taxon>Metazoa</taxon>
        <taxon>Spiralia</taxon>
        <taxon>Lophotrochozoa</taxon>
        <taxon>Platyhelminthes</taxon>
        <taxon>Trematoda</taxon>
        <taxon>Digenea</taxon>
        <taxon>Plagiorchiida</taxon>
        <taxon>Troglotremata</taxon>
        <taxon>Troglotrematidae</taxon>
        <taxon>Paragonimus</taxon>
    </lineage>
</organism>
<evidence type="ECO:0000256" key="2">
    <source>
        <dbReference type="ARBA" id="ARBA00012662"/>
    </source>
</evidence>